<reference evidence="1 2" key="1">
    <citation type="submission" date="2019-01" db="EMBL/GenBank/DDBJ databases">
        <authorList>
            <person name="Int-Hout B.M."/>
            <person name="Flores L.C."/>
            <person name="Neuner W.R."/>
            <person name="Sposito T."/>
            <person name="Hines S.L."/>
            <person name="Lawson J.N."/>
            <person name="Twichell C.M."/>
            <person name="Kirkpatrick B.L."/>
            <person name="Divens A.M."/>
            <person name="Fryberger R.B."/>
            <person name="Lauer M.J."/>
            <person name="Garlena R.A."/>
            <person name="Russell D.A."/>
            <person name="Pope W.H."/>
            <person name="Jacobs-Sera D."/>
            <person name="Hatfull G.F."/>
        </authorList>
    </citation>
    <scope>NUCLEOTIDE SEQUENCE [LARGE SCALE GENOMIC DNA]</scope>
</reference>
<dbReference type="KEGG" id="vg:64764884"/>
<dbReference type="RefSeq" id="YP_010057945.1">
    <property type="nucleotide sequence ID" value="NC_054719.1"/>
</dbReference>
<sequence>MKTVRVTTQRIKRDVSFGAR</sequence>
<keyword evidence="2" id="KW-1185">Reference proteome</keyword>
<dbReference type="GeneID" id="64764884"/>
<dbReference type="EMBL" id="MK359346">
    <property type="protein sequence ID" value="QAY11619.1"/>
    <property type="molecule type" value="Genomic_DNA"/>
</dbReference>
<gene>
    <name evidence="1" type="primary">71</name>
    <name evidence="1" type="ORF">SEA_NOODLETREE_71</name>
</gene>
<organism evidence="1 2">
    <name type="scientific">Mycobacterium phage NoodleTree</name>
    <dbReference type="NCBI Taxonomy" id="2502470"/>
    <lineage>
        <taxon>Viruses</taxon>
        <taxon>Duplodnaviria</taxon>
        <taxon>Heunggongvirae</taxon>
        <taxon>Uroviricota</taxon>
        <taxon>Caudoviricetes</taxon>
        <taxon>Ceeclamvirinae</taxon>
        <taxon>Bixzunavirus</taxon>
        <taxon>Bixzunavirus noodletree</taxon>
    </lineage>
</organism>
<proteinExistence type="predicted"/>
<dbReference type="Proteomes" id="UP000290471">
    <property type="component" value="Segment"/>
</dbReference>
<evidence type="ECO:0000313" key="1">
    <source>
        <dbReference type="EMBL" id="QAY11619.1"/>
    </source>
</evidence>
<accession>A0A411CCN4</accession>
<name>A0A411CCN4_9CAUD</name>
<protein>
    <submittedName>
        <fullName evidence="1">Uncharacterized protein</fullName>
    </submittedName>
</protein>
<evidence type="ECO:0000313" key="2">
    <source>
        <dbReference type="Proteomes" id="UP000290471"/>
    </source>
</evidence>